<gene>
    <name evidence="2" type="ordered locus">Varpa_4151</name>
</gene>
<feature type="compositionally biased region" description="Basic and acidic residues" evidence="1">
    <location>
        <begin position="115"/>
        <end position="124"/>
    </location>
</feature>
<accession>E6V725</accession>
<protein>
    <submittedName>
        <fullName evidence="2">Uncharacterized protein</fullName>
    </submittedName>
</protein>
<reference evidence="3" key="1">
    <citation type="submission" date="2010-12" db="EMBL/GenBank/DDBJ databases">
        <title>Complete sequence of Variovorax paradoxus EPS.</title>
        <authorList>
            <consortium name="US DOE Joint Genome Institute"/>
            <person name="Lucas S."/>
            <person name="Copeland A."/>
            <person name="Lapidus A."/>
            <person name="Cheng J.-F."/>
            <person name="Goodwin L."/>
            <person name="Pitluck S."/>
            <person name="Teshima H."/>
            <person name="Detter J.C."/>
            <person name="Han C."/>
            <person name="Tapia R."/>
            <person name="Land M."/>
            <person name="Hauser L."/>
            <person name="Kyrpides N."/>
            <person name="Ivanova N."/>
            <person name="Ovchinnikova G."/>
            <person name="Orwin P."/>
            <person name="Han J.-I.G."/>
            <person name="Woyke T."/>
        </authorList>
    </citation>
    <scope>NUCLEOTIDE SEQUENCE [LARGE SCALE GENOMIC DNA]</scope>
    <source>
        <strain evidence="3">EPS</strain>
    </source>
</reference>
<name>E6V725_VARPE</name>
<proteinExistence type="predicted"/>
<dbReference type="KEGG" id="vpe:Varpa_4151"/>
<sequence>MIGFASCSLFFSRGRVSPRQATYFLLLRQKNVSKEKATLLSATLRFAAGNLRCSRFAGSRRTRFAQTAASPDPRTAALLGAARRALTPDAPSLRSACSRAFASLGRGAPAPALPREGREKDKTCDTGPDALLLPLPGEGWDGGTTALAAQPRLNERRVPPPQPSPGRGGSQSKPSEAKAREVLSSRAQRWRVGPQSPSVCAEERSVSRIRARPCLSAASLGETPRNVSTAGCPK</sequence>
<dbReference type="HOGENOM" id="CLU_099061_0_0_4"/>
<dbReference type="Proteomes" id="UP000008917">
    <property type="component" value="Chromosome"/>
</dbReference>
<dbReference type="STRING" id="595537.Varpa_4151"/>
<evidence type="ECO:0000256" key="1">
    <source>
        <dbReference type="SAM" id="MobiDB-lite"/>
    </source>
</evidence>
<feature type="compositionally biased region" description="Polar residues" evidence="1">
    <location>
        <begin position="225"/>
        <end position="234"/>
    </location>
</feature>
<evidence type="ECO:0000313" key="3">
    <source>
        <dbReference type="Proteomes" id="UP000008917"/>
    </source>
</evidence>
<feature type="region of interest" description="Disordered" evidence="1">
    <location>
        <begin position="106"/>
        <end position="234"/>
    </location>
</feature>
<dbReference type="EMBL" id="CP002417">
    <property type="protein sequence ID" value="ADU38321.1"/>
    <property type="molecule type" value="Genomic_DNA"/>
</dbReference>
<evidence type="ECO:0000313" key="2">
    <source>
        <dbReference type="EMBL" id="ADU38321.1"/>
    </source>
</evidence>
<organism evidence="2 3">
    <name type="scientific">Variovorax paradoxus (strain EPS)</name>
    <dbReference type="NCBI Taxonomy" id="595537"/>
    <lineage>
        <taxon>Bacteria</taxon>
        <taxon>Pseudomonadati</taxon>
        <taxon>Pseudomonadota</taxon>
        <taxon>Betaproteobacteria</taxon>
        <taxon>Burkholderiales</taxon>
        <taxon>Comamonadaceae</taxon>
        <taxon>Variovorax</taxon>
    </lineage>
</organism>
<reference evidence="2 3" key="2">
    <citation type="journal article" date="2013" name="Genome Announc.">
        <title>Genome of the Root-Associated Plant Growth-Promoting Bacterium Variovorax paradoxus Strain EPS.</title>
        <authorList>
            <person name="Han J.I."/>
            <person name="Spain J.C."/>
            <person name="Leadbetter J.R."/>
            <person name="Ovchinnikova G."/>
            <person name="Goodwin L.A."/>
            <person name="Han C.S."/>
            <person name="Woyke T."/>
            <person name="Davenport K.W."/>
            <person name="Orwin P.M."/>
        </authorList>
    </citation>
    <scope>NUCLEOTIDE SEQUENCE [LARGE SCALE GENOMIC DNA]</scope>
    <source>
        <strain evidence="2 3">EPS</strain>
    </source>
</reference>
<dbReference type="AlphaFoldDB" id="E6V725"/>